<organism evidence="1 2">
    <name type="scientific">Dillenia turbinata</name>
    <dbReference type="NCBI Taxonomy" id="194707"/>
    <lineage>
        <taxon>Eukaryota</taxon>
        <taxon>Viridiplantae</taxon>
        <taxon>Streptophyta</taxon>
        <taxon>Embryophyta</taxon>
        <taxon>Tracheophyta</taxon>
        <taxon>Spermatophyta</taxon>
        <taxon>Magnoliopsida</taxon>
        <taxon>eudicotyledons</taxon>
        <taxon>Gunneridae</taxon>
        <taxon>Pentapetalae</taxon>
        <taxon>Dilleniales</taxon>
        <taxon>Dilleniaceae</taxon>
        <taxon>Dillenia</taxon>
    </lineage>
</organism>
<evidence type="ECO:0000313" key="2">
    <source>
        <dbReference type="Proteomes" id="UP001370490"/>
    </source>
</evidence>
<dbReference type="AlphaFoldDB" id="A0AAN8Z2F6"/>
<name>A0AAN8Z2F6_9MAGN</name>
<dbReference type="EMBL" id="JBAMMX010000020">
    <property type="protein sequence ID" value="KAK6920670.1"/>
    <property type="molecule type" value="Genomic_DNA"/>
</dbReference>
<sequence length="84" mass="9648">MASLSTVVVLYAEKWYWLQSISSSSSLHLDVLPSYYRKQEQPQHRKGSLQGAELETYKLLISLPCHCTQPSKRFPHTITTHDNS</sequence>
<gene>
    <name evidence="1" type="ORF">RJ641_014348</name>
</gene>
<proteinExistence type="predicted"/>
<protein>
    <submittedName>
        <fullName evidence="1">Uncharacterized protein</fullName>
    </submittedName>
</protein>
<keyword evidence="2" id="KW-1185">Reference proteome</keyword>
<comment type="caution">
    <text evidence="1">The sequence shown here is derived from an EMBL/GenBank/DDBJ whole genome shotgun (WGS) entry which is preliminary data.</text>
</comment>
<dbReference type="Proteomes" id="UP001370490">
    <property type="component" value="Unassembled WGS sequence"/>
</dbReference>
<evidence type="ECO:0000313" key="1">
    <source>
        <dbReference type="EMBL" id="KAK6920670.1"/>
    </source>
</evidence>
<accession>A0AAN8Z2F6</accession>
<reference evidence="1 2" key="1">
    <citation type="submission" date="2023-12" db="EMBL/GenBank/DDBJ databases">
        <title>A high-quality genome assembly for Dillenia turbinata (Dilleniales).</title>
        <authorList>
            <person name="Chanderbali A."/>
        </authorList>
    </citation>
    <scope>NUCLEOTIDE SEQUENCE [LARGE SCALE GENOMIC DNA]</scope>
    <source>
        <strain evidence="1">LSX21</strain>
        <tissue evidence="1">Leaf</tissue>
    </source>
</reference>